<name>A0A956NAN8_UNCEI</name>
<feature type="transmembrane region" description="Helical" evidence="1">
    <location>
        <begin position="75"/>
        <end position="92"/>
    </location>
</feature>
<reference evidence="2" key="2">
    <citation type="journal article" date="2021" name="Microbiome">
        <title>Successional dynamics and alternative stable states in a saline activated sludge microbial community over 9 years.</title>
        <authorList>
            <person name="Wang Y."/>
            <person name="Ye J."/>
            <person name="Ju F."/>
            <person name="Liu L."/>
            <person name="Boyd J.A."/>
            <person name="Deng Y."/>
            <person name="Parks D.H."/>
            <person name="Jiang X."/>
            <person name="Yin X."/>
            <person name="Woodcroft B.J."/>
            <person name="Tyson G.W."/>
            <person name="Hugenholtz P."/>
            <person name="Polz M.F."/>
            <person name="Zhang T."/>
        </authorList>
    </citation>
    <scope>NUCLEOTIDE SEQUENCE</scope>
    <source>
        <strain evidence="2">HKST-UBA02</strain>
    </source>
</reference>
<evidence type="ECO:0000313" key="3">
    <source>
        <dbReference type="Proteomes" id="UP000739538"/>
    </source>
</evidence>
<comment type="caution">
    <text evidence="2">The sequence shown here is derived from an EMBL/GenBank/DDBJ whole genome shotgun (WGS) entry which is preliminary data.</text>
</comment>
<dbReference type="PANTHER" id="PTHR36832">
    <property type="entry name" value="SLR1174 PROTEIN-RELATED"/>
    <property type="match status" value="1"/>
</dbReference>
<dbReference type="PANTHER" id="PTHR36832:SF1">
    <property type="entry name" value="SLR1174 PROTEIN"/>
    <property type="match status" value="1"/>
</dbReference>
<feature type="transmembrane region" description="Helical" evidence="1">
    <location>
        <begin position="156"/>
        <end position="181"/>
    </location>
</feature>
<dbReference type="Proteomes" id="UP000739538">
    <property type="component" value="Unassembled WGS sequence"/>
</dbReference>
<evidence type="ECO:0000256" key="1">
    <source>
        <dbReference type="SAM" id="Phobius"/>
    </source>
</evidence>
<protein>
    <submittedName>
        <fullName evidence="2">ABC-2 family transporter protein</fullName>
    </submittedName>
</protein>
<keyword evidence="1" id="KW-0812">Transmembrane</keyword>
<keyword evidence="1" id="KW-0472">Membrane</keyword>
<gene>
    <name evidence="2" type="ORF">KDA27_07795</name>
</gene>
<proteinExistence type="predicted"/>
<organism evidence="2 3">
    <name type="scientific">Eiseniibacteriota bacterium</name>
    <dbReference type="NCBI Taxonomy" id="2212470"/>
    <lineage>
        <taxon>Bacteria</taxon>
        <taxon>Candidatus Eiseniibacteriota</taxon>
    </lineage>
</organism>
<evidence type="ECO:0000313" key="2">
    <source>
        <dbReference type="EMBL" id="MCA9755687.1"/>
    </source>
</evidence>
<dbReference type="InterPro" id="IPR010390">
    <property type="entry name" value="ABC-2_transporter-like"/>
</dbReference>
<reference evidence="2" key="1">
    <citation type="submission" date="2020-04" db="EMBL/GenBank/DDBJ databases">
        <authorList>
            <person name="Zhang T."/>
        </authorList>
    </citation>
    <scope>NUCLEOTIDE SEQUENCE</scope>
    <source>
        <strain evidence="2">HKST-UBA02</strain>
    </source>
</reference>
<accession>A0A956NAN8</accession>
<feature type="transmembrane region" description="Helical" evidence="1">
    <location>
        <begin position="38"/>
        <end position="55"/>
    </location>
</feature>
<dbReference type="Pfam" id="PF06182">
    <property type="entry name" value="ABC2_membrane_6"/>
    <property type="match status" value="1"/>
</dbReference>
<feature type="transmembrane region" description="Helical" evidence="1">
    <location>
        <begin position="244"/>
        <end position="266"/>
    </location>
</feature>
<keyword evidence="1" id="KW-1133">Transmembrane helix</keyword>
<feature type="transmembrane region" description="Helical" evidence="1">
    <location>
        <begin position="132"/>
        <end position="150"/>
    </location>
</feature>
<dbReference type="AlphaFoldDB" id="A0A956NAN8"/>
<sequence>MTSPGLKELGGPFALLKKVLVISRATLASQFAYVGEQVVRTTFLVLILYIFTQLWNATDRFQDVREATGFSIPQLIWYLAFTESIIMSAAGIRGTSVDHDVRTGDLAYRLTKPIPYPCFQFGSDLGTRVFRFFLNLAVGIGVSLAVVGPIPLAPLAVLAAISLTLLVFVVDWIWVFSISVLSFWIEDTFGIHLLYRRLLMLLGGMLLPLEAYPDWLRSVCERLPFAYMVYHPSRLFVLDRPDGFLHAVGVVLILGIVGLIPALLLYRLGLRQVSAQGG</sequence>
<dbReference type="EMBL" id="JAGQHS010000029">
    <property type="protein sequence ID" value="MCA9755687.1"/>
    <property type="molecule type" value="Genomic_DNA"/>
</dbReference>